<evidence type="ECO:0000313" key="2">
    <source>
        <dbReference type="Proteomes" id="UP000887116"/>
    </source>
</evidence>
<keyword evidence="2" id="KW-1185">Reference proteome</keyword>
<evidence type="ECO:0000313" key="1">
    <source>
        <dbReference type="EMBL" id="GFQ91297.1"/>
    </source>
</evidence>
<protein>
    <submittedName>
        <fullName evidence="1">Uncharacterized protein</fullName>
    </submittedName>
</protein>
<organism evidence="1 2">
    <name type="scientific">Trichonephila clavata</name>
    <name type="common">Joro spider</name>
    <name type="synonym">Nephila clavata</name>
    <dbReference type="NCBI Taxonomy" id="2740835"/>
    <lineage>
        <taxon>Eukaryota</taxon>
        <taxon>Metazoa</taxon>
        <taxon>Ecdysozoa</taxon>
        <taxon>Arthropoda</taxon>
        <taxon>Chelicerata</taxon>
        <taxon>Arachnida</taxon>
        <taxon>Araneae</taxon>
        <taxon>Araneomorphae</taxon>
        <taxon>Entelegynae</taxon>
        <taxon>Araneoidea</taxon>
        <taxon>Nephilidae</taxon>
        <taxon>Trichonephila</taxon>
    </lineage>
</organism>
<dbReference type="Proteomes" id="UP000887116">
    <property type="component" value="Unassembled WGS sequence"/>
</dbReference>
<gene>
    <name evidence="1" type="ORF">TNCT_49471</name>
</gene>
<proteinExistence type="predicted"/>
<name>A0A8X6FX88_TRICU</name>
<reference evidence="1" key="1">
    <citation type="submission" date="2020-07" db="EMBL/GenBank/DDBJ databases">
        <title>Multicomponent nature underlies the extraordinary mechanical properties of spider dragline silk.</title>
        <authorList>
            <person name="Kono N."/>
            <person name="Nakamura H."/>
            <person name="Mori M."/>
            <person name="Yoshida Y."/>
            <person name="Ohtoshi R."/>
            <person name="Malay A.D."/>
            <person name="Moran D.A.P."/>
            <person name="Tomita M."/>
            <person name="Numata K."/>
            <person name="Arakawa K."/>
        </authorList>
    </citation>
    <scope>NUCLEOTIDE SEQUENCE</scope>
</reference>
<comment type="caution">
    <text evidence="1">The sequence shown here is derived from an EMBL/GenBank/DDBJ whole genome shotgun (WGS) entry which is preliminary data.</text>
</comment>
<sequence length="121" mass="14224">MNYFNKQNKGQTKVEQLSLLSGVRQGQITVNVQNDVHFPGYTIELFLPISRYFTKCVRTNARYCMKDTTLKFIKRLRIIPEGEIFRYPQRKKSGIDKSSERKWPKSFGNDTIVEKFSLKLP</sequence>
<dbReference type="AlphaFoldDB" id="A0A8X6FX88"/>
<accession>A0A8X6FX88</accession>
<dbReference type="EMBL" id="BMAO01003960">
    <property type="protein sequence ID" value="GFQ91297.1"/>
    <property type="molecule type" value="Genomic_DNA"/>
</dbReference>